<evidence type="ECO:0000256" key="7">
    <source>
        <dbReference type="ARBA" id="ARBA00023315"/>
    </source>
</evidence>
<comment type="subcellular location">
    <subcellularLocation>
        <location evidence="1">Membrane</location>
    </subcellularLocation>
</comment>
<dbReference type="RefSeq" id="WP_165326017.1">
    <property type="nucleotide sequence ID" value="NZ_CP049109.1"/>
</dbReference>
<keyword evidence="4 8" id="KW-1133">Transmembrane helix</keyword>
<accession>A0A6G6Y265</accession>
<keyword evidence="3 8" id="KW-0812">Transmembrane</keyword>
<dbReference type="PANTHER" id="PTHR23063">
    <property type="entry name" value="PHOSPHOLIPID ACYLTRANSFERASE"/>
    <property type="match status" value="1"/>
</dbReference>
<evidence type="ECO:0000256" key="4">
    <source>
        <dbReference type="ARBA" id="ARBA00022989"/>
    </source>
</evidence>
<evidence type="ECO:0000313" key="11">
    <source>
        <dbReference type="Proteomes" id="UP000501568"/>
    </source>
</evidence>
<dbReference type="Proteomes" id="UP000501568">
    <property type="component" value="Chromosome"/>
</dbReference>
<protein>
    <submittedName>
        <fullName evidence="10">1-acyl-sn-glycerol-3-phosphate acyltransferase</fullName>
    </submittedName>
</protein>
<evidence type="ECO:0000256" key="1">
    <source>
        <dbReference type="ARBA" id="ARBA00004370"/>
    </source>
</evidence>
<sequence length="297" mass="33001">MALTPEERHHAAAEGRPPKVSLIGWCRLWLRVAMLLLALIPTVLLHYLFRIFRLPSPWPRFFLRAAARICGARVKKIGVPLKRDVFYISNHVSWIDILAIGGTSGSAFVAKSELQKAPVVGWLASLNRTVYVARNERLRVADQINQLREAFHDNWAVTVFPEGTTTDGASLLPFKSPLLKVLEPPPPGVMVQPILLVFDARGRNLSWIGEERGKDNAVRLLSNKGSFGVRCVFLDPFHPRDFPTRKALAAEAKRRISEAFEERTGSPPEQFIGHDWWAGKRGAEAASSTATLGGESA</sequence>
<dbReference type="GO" id="GO:0016020">
    <property type="term" value="C:membrane"/>
    <property type="evidence" value="ECO:0007669"/>
    <property type="project" value="UniProtKB-SubCell"/>
</dbReference>
<keyword evidence="2 10" id="KW-0808">Transferase</keyword>
<keyword evidence="5" id="KW-0443">Lipid metabolism</keyword>
<evidence type="ECO:0000259" key="9">
    <source>
        <dbReference type="SMART" id="SM00563"/>
    </source>
</evidence>
<evidence type="ECO:0000256" key="8">
    <source>
        <dbReference type="SAM" id="Phobius"/>
    </source>
</evidence>
<dbReference type="Pfam" id="PF01553">
    <property type="entry name" value="Acyltransferase"/>
    <property type="match status" value="1"/>
</dbReference>
<dbReference type="KEGG" id="spzr:G5C33_03925"/>
<reference evidence="10 11" key="1">
    <citation type="submission" date="2020-02" db="EMBL/GenBank/DDBJ databases">
        <authorList>
            <person name="Zheng R.K."/>
            <person name="Sun C.M."/>
        </authorList>
    </citation>
    <scope>NUCLEOTIDE SEQUENCE [LARGE SCALE GENOMIC DNA]</scope>
    <source>
        <strain evidence="11">zrk23</strain>
    </source>
</reference>
<gene>
    <name evidence="10" type="ORF">G5C33_03925</name>
</gene>
<evidence type="ECO:0000313" key="10">
    <source>
        <dbReference type="EMBL" id="QIG79015.1"/>
    </source>
</evidence>
<evidence type="ECO:0000256" key="6">
    <source>
        <dbReference type="ARBA" id="ARBA00023136"/>
    </source>
</evidence>
<evidence type="ECO:0000256" key="2">
    <source>
        <dbReference type="ARBA" id="ARBA00022679"/>
    </source>
</evidence>
<dbReference type="SUPFAM" id="SSF69593">
    <property type="entry name" value="Glycerol-3-phosphate (1)-acyltransferase"/>
    <property type="match status" value="1"/>
</dbReference>
<dbReference type="EMBL" id="CP049109">
    <property type="protein sequence ID" value="QIG79015.1"/>
    <property type="molecule type" value="Genomic_DNA"/>
</dbReference>
<evidence type="ECO:0000256" key="3">
    <source>
        <dbReference type="ARBA" id="ARBA00022692"/>
    </source>
</evidence>
<dbReference type="InterPro" id="IPR002123">
    <property type="entry name" value="Plipid/glycerol_acylTrfase"/>
</dbReference>
<dbReference type="AlphaFoldDB" id="A0A6G6Y265"/>
<dbReference type="GO" id="GO:0006629">
    <property type="term" value="P:lipid metabolic process"/>
    <property type="evidence" value="ECO:0007669"/>
    <property type="project" value="UniProtKB-KW"/>
</dbReference>
<keyword evidence="11" id="KW-1185">Reference proteome</keyword>
<feature type="domain" description="Phospholipid/glycerol acyltransferase" evidence="9">
    <location>
        <begin position="85"/>
        <end position="199"/>
    </location>
</feature>
<name>A0A6G6Y265_9SPHN</name>
<dbReference type="SMART" id="SM00563">
    <property type="entry name" value="PlsC"/>
    <property type="match status" value="1"/>
</dbReference>
<feature type="transmembrane region" description="Helical" evidence="8">
    <location>
        <begin position="28"/>
        <end position="49"/>
    </location>
</feature>
<keyword evidence="7 10" id="KW-0012">Acyltransferase</keyword>
<keyword evidence="6 8" id="KW-0472">Membrane</keyword>
<evidence type="ECO:0000256" key="5">
    <source>
        <dbReference type="ARBA" id="ARBA00023098"/>
    </source>
</evidence>
<organism evidence="10 11">
    <name type="scientific">Stakelama tenebrarum</name>
    <dbReference type="NCBI Taxonomy" id="2711215"/>
    <lineage>
        <taxon>Bacteria</taxon>
        <taxon>Pseudomonadati</taxon>
        <taxon>Pseudomonadota</taxon>
        <taxon>Alphaproteobacteria</taxon>
        <taxon>Sphingomonadales</taxon>
        <taxon>Sphingomonadaceae</taxon>
        <taxon>Stakelama</taxon>
    </lineage>
</organism>
<proteinExistence type="predicted"/>
<dbReference type="GO" id="GO:0016746">
    <property type="term" value="F:acyltransferase activity"/>
    <property type="evidence" value="ECO:0007669"/>
    <property type="project" value="UniProtKB-KW"/>
</dbReference>
<dbReference type="PANTHER" id="PTHR23063:SF52">
    <property type="entry name" value="LYSOPHOSPHATIDYLCHOLINE ACYLTRANSFERASE"/>
    <property type="match status" value="1"/>
</dbReference>
<dbReference type="CDD" id="cd07989">
    <property type="entry name" value="LPLAT_AGPAT-like"/>
    <property type="match status" value="1"/>
</dbReference>